<dbReference type="Proteomes" id="UP000316560">
    <property type="component" value="Unassembled WGS sequence"/>
</dbReference>
<dbReference type="NCBIfam" id="TIGR02350">
    <property type="entry name" value="prok_dnaK"/>
    <property type="match status" value="1"/>
</dbReference>
<dbReference type="Gene3D" id="3.30.420.40">
    <property type="match status" value="2"/>
</dbReference>
<keyword evidence="6 7" id="KW-0143">Chaperone</keyword>
<dbReference type="GO" id="GO:0051082">
    <property type="term" value="F:unfolded protein binding"/>
    <property type="evidence" value="ECO:0007669"/>
    <property type="project" value="InterPro"/>
</dbReference>
<dbReference type="PROSITE" id="PS01036">
    <property type="entry name" value="HSP70_3"/>
    <property type="match status" value="1"/>
</dbReference>
<comment type="caution">
    <text evidence="10">The sequence shown here is derived from an EMBL/GenBank/DDBJ whole genome shotgun (WGS) entry which is preliminary data.</text>
</comment>
<dbReference type="InterPro" id="IPR043129">
    <property type="entry name" value="ATPase_NBD"/>
</dbReference>
<dbReference type="SUPFAM" id="SSF100920">
    <property type="entry name" value="Heat shock protein 70kD (HSP70), peptide-binding domain"/>
    <property type="match status" value="1"/>
</dbReference>
<dbReference type="FunFam" id="2.60.34.10:FF:000014">
    <property type="entry name" value="Chaperone protein DnaK HSP70"/>
    <property type="match status" value="1"/>
</dbReference>
<evidence type="ECO:0000256" key="9">
    <source>
        <dbReference type="SAM" id="MobiDB-lite"/>
    </source>
</evidence>
<dbReference type="InterPro" id="IPR012725">
    <property type="entry name" value="Chaperone_DnaK"/>
</dbReference>
<dbReference type="FunFam" id="3.90.640.10:FF:000003">
    <property type="entry name" value="Molecular chaperone DnaK"/>
    <property type="match status" value="1"/>
</dbReference>
<dbReference type="HAMAP" id="MF_00332">
    <property type="entry name" value="DnaK"/>
    <property type="match status" value="1"/>
</dbReference>
<dbReference type="SUPFAM" id="SSF53067">
    <property type="entry name" value="Actin-like ATPase domain"/>
    <property type="match status" value="2"/>
</dbReference>
<dbReference type="GO" id="GO:0140662">
    <property type="term" value="F:ATP-dependent protein folding chaperone"/>
    <property type="evidence" value="ECO:0007669"/>
    <property type="project" value="InterPro"/>
</dbReference>
<feature type="region of interest" description="Disordered" evidence="9">
    <location>
        <begin position="582"/>
        <end position="623"/>
    </location>
</feature>
<dbReference type="FunFam" id="1.20.1270.10:FF:000001">
    <property type="entry name" value="Molecular chaperone DnaK"/>
    <property type="match status" value="1"/>
</dbReference>
<dbReference type="GO" id="GO:0005524">
    <property type="term" value="F:ATP binding"/>
    <property type="evidence" value="ECO:0007669"/>
    <property type="project" value="UniProtKB-UniRule"/>
</dbReference>
<dbReference type="NCBIfam" id="NF001413">
    <property type="entry name" value="PRK00290.1"/>
    <property type="match status" value="1"/>
</dbReference>
<feature type="modified residue" description="Phosphothreonine; by autocatalysis" evidence="7">
    <location>
        <position position="175"/>
    </location>
</feature>
<comment type="similarity">
    <text evidence="1 7 8">Belongs to the heat shock protein 70 family.</text>
</comment>
<evidence type="ECO:0000313" key="11">
    <source>
        <dbReference type="Proteomes" id="UP000316560"/>
    </source>
</evidence>
<dbReference type="InterPro" id="IPR029047">
    <property type="entry name" value="HSP70_peptide-bd_sf"/>
</dbReference>
<dbReference type="PROSITE" id="PS00329">
    <property type="entry name" value="HSP70_2"/>
    <property type="match status" value="1"/>
</dbReference>
<dbReference type="SUPFAM" id="SSF100934">
    <property type="entry name" value="Heat shock protein 70kD (HSP70), C-terminal subdomain"/>
    <property type="match status" value="1"/>
</dbReference>
<evidence type="ECO:0000256" key="3">
    <source>
        <dbReference type="ARBA" id="ARBA00022741"/>
    </source>
</evidence>
<dbReference type="Gene3D" id="3.90.640.10">
    <property type="entry name" value="Actin, Chain A, domain 4"/>
    <property type="match status" value="1"/>
</dbReference>
<dbReference type="Gene3D" id="2.60.34.10">
    <property type="entry name" value="Substrate Binding Domain Of DNAk, Chain A, domain 1"/>
    <property type="match status" value="1"/>
</dbReference>
<dbReference type="AlphaFoldDB" id="A0A8H2K712"/>
<evidence type="ECO:0000256" key="1">
    <source>
        <dbReference type="ARBA" id="ARBA00007381"/>
    </source>
</evidence>
<keyword evidence="3 7" id="KW-0547">Nucleotide-binding</keyword>
<evidence type="ECO:0000313" key="10">
    <source>
        <dbReference type="EMBL" id="TQO20114.1"/>
    </source>
</evidence>
<dbReference type="CDD" id="cd10234">
    <property type="entry name" value="ASKHA_NBD_HSP70_DnaK-like"/>
    <property type="match status" value="1"/>
</dbReference>
<keyword evidence="2 7" id="KW-0597">Phosphoprotein</keyword>
<comment type="induction">
    <text evidence="7">By stress conditions e.g. heat shock.</text>
</comment>
<evidence type="ECO:0000256" key="5">
    <source>
        <dbReference type="ARBA" id="ARBA00023016"/>
    </source>
</evidence>
<evidence type="ECO:0000256" key="6">
    <source>
        <dbReference type="ARBA" id="ARBA00023186"/>
    </source>
</evidence>
<dbReference type="PANTHER" id="PTHR19375">
    <property type="entry name" value="HEAT SHOCK PROTEIN 70KDA"/>
    <property type="match status" value="1"/>
</dbReference>
<dbReference type="PRINTS" id="PR00301">
    <property type="entry name" value="HEATSHOCK70"/>
</dbReference>
<reference evidence="10 11" key="1">
    <citation type="submission" date="2019-06" db="EMBL/GenBank/DDBJ databases">
        <title>Sequencing the genomes of 1000 actinobacteria strains.</title>
        <authorList>
            <person name="Klenk H.-P."/>
        </authorList>
    </citation>
    <scope>NUCLEOTIDE SEQUENCE [LARGE SCALE GENOMIC DNA]</scope>
    <source>
        <strain evidence="10 11">DSM 21947</strain>
    </source>
</reference>
<sequence>MARAVGIDLGTTNSVVSVLEGGEPTVIANAEGMRTTPSVVAFTKDGEVLVGETAKRQAVTNVDRTIASVKRHIGTDWKVEIDDKKYTPQEISARTLAKLKRDAEQYLGEDVTDAVITVPAYFNDAERQATKEAGEIAGLNVLRIINEPTAAALAYGLDKGKEDELILVFDLGGGTFDVSLLEVGKDDDFSTIQVRSTSGDNRLGGDDWDARVVDYLIQRFKDSTGVDVSGDKIAKQRLKEAAEQAKKELSSQTSASIQLPYLSLTENGPANLDETLSRAKFEELTADLLERVTKPFNDVIKEAGVKLSEVAHVVLVGGSTRMPAVVELVKKLTGGKEPNKGVNPDEVVAVGAALQAGVLKGERKDVLLIDVTPLSLGIETKGGMMTKLIDRNTAIPTKRSETFTTADDNQPSVSIQVFQGEREFTRDNKNLGTFELTGIAPAPRGIPQVEVTFDIDANGIVHVSAKDKGTGKEQSMTITGGSSLSKDDIERMVREGEEHAADDKARREAAEVRNSAEQLAYSTGKLIKDNDDKLPDEVKAEVQADVDALNTALAGDDEAAVKTAFDKLSESQQKLGEAIYKHQEENPEAAESTEAPADENSDEDIVDAEVVDDEEPESTTDKK</sequence>
<evidence type="ECO:0000256" key="8">
    <source>
        <dbReference type="RuleBase" id="RU003322"/>
    </source>
</evidence>
<dbReference type="PROSITE" id="PS00297">
    <property type="entry name" value="HSP70_1"/>
    <property type="match status" value="1"/>
</dbReference>
<dbReference type="InterPro" id="IPR018181">
    <property type="entry name" value="Heat_shock_70_CS"/>
</dbReference>
<dbReference type="InterPro" id="IPR013126">
    <property type="entry name" value="Hsp_70_fam"/>
</dbReference>
<dbReference type="Pfam" id="PF00012">
    <property type="entry name" value="HSP70"/>
    <property type="match status" value="1"/>
</dbReference>
<dbReference type="Gene3D" id="1.20.1270.10">
    <property type="match status" value="1"/>
</dbReference>
<dbReference type="FunFam" id="3.30.420.40:FF:000071">
    <property type="entry name" value="Molecular chaperone DnaK"/>
    <property type="match status" value="1"/>
</dbReference>
<comment type="function">
    <text evidence="7">Acts as a chaperone.</text>
</comment>
<keyword evidence="11" id="KW-1185">Reference proteome</keyword>
<feature type="compositionally biased region" description="Acidic residues" evidence="9">
    <location>
        <begin position="596"/>
        <end position="623"/>
    </location>
</feature>
<protein>
    <recommendedName>
        <fullName evidence="7">Chaperone protein DnaK</fullName>
    </recommendedName>
    <alternativeName>
        <fullName evidence="7">HSP70</fullName>
    </alternativeName>
    <alternativeName>
        <fullName evidence="7">Heat shock 70 kDa protein</fullName>
    </alternativeName>
    <alternativeName>
        <fullName evidence="7">Heat shock protein 70</fullName>
    </alternativeName>
</protein>
<evidence type="ECO:0000256" key="2">
    <source>
        <dbReference type="ARBA" id="ARBA00022553"/>
    </source>
</evidence>
<evidence type="ECO:0000256" key="4">
    <source>
        <dbReference type="ARBA" id="ARBA00022840"/>
    </source>
</evidence>
<dbReference type="EMBL" id="VFRA01000001">
    <property type="protein sequence ID" value="TQO20114.1"/>
    <property type="molecule type" value="Genomic_DNA"/>
</dbReference>
<dbReference type="InterPro" id="IPR029048">
    <property type="entry name" value="HSP70_C_sf"/>
</dbReference>
<evidence type="ECO:0000256" key="7">
    <source>
        <dbReference type="HAMAP-Rule" id="MF_00332"/>
    </source>
</evidence>
<organism evidence="10 11">
    <name type="scientific">Rhodoglobus vestalii</name>
    <dbReference type="NCBI Taxonomy" id="193384"/>
    <lineage>
        <taxon>Bacteria</taxon>
        <taxon>Bacillati</taxon>
        <taxon>Actinomycetota</taxon>
        <taxon>Actinomycetes</taxon>
        <taxon>Micrococcales</taxon>
        <taxon>Microbacteriaceae</taxon>
        <taxon>Rhodoglobus</taxon>
    </lineage>
</organism>
<gene>
    <name evidence="7" type="primary">dnaK</name>
    <name evidence="10" type="ORF">FB472_1726</name>
</gene>
<dbReference type="OrthoDB" id="9766019at2"/>
<keyword evidence="5 7" id="KW-0346">Stress response</keyword>
<keyword evidence="4 7" id="KW-0067">ATP-binding</keyword>
<name>A0A8H2K712_9MICO</name>
<dbReference type="RefSeq" id="WP_141990502.1">
    <property type="nucleotide sequence ID" value="NZ_VFRA01000001.1"/>
</dbReference>
<proteinExistence type="evidence at transcript level"/>
<accession>A0A8H2K712</accession>